<dbReference type="AlphaFoldDB" id="X1V5F5"/>
<feature type="non-terminal residue" evidence="1">
    <location>
        <position position="37"/>
    </location>
</feature>
<name>X1V5F5_9ZZZZ</name>
<dbReference type="EMBL" id="BARW01033552">
    <property type="protein sequence ID" value="GAJ10982.1"/>
    <property type="molecule type" value="Genomic_DNA"/>
</dbReference>
<comment type="caution">
    <text evidence="1">The sequence shown here is derived from an EMBL/GenBank/DDBJ whole genome shotgun (WGS) entry which is preliminary data.</text>
</comment>
<accession>X1V5F5</accession>
<proteinExistence type="predicted"/>
<reference evidence="1" key="1">
    <citation type="journal article" date="2014" name="Front. Microbiol.">
        <title>High frequency of phylogenetically diverse reductive dehalogenase-homologous genes in deep subseafloor sedimentary metagenomes.</title>
        <authorList>
            <person name="Kawai M."/>
            <person name="Futagami T."/>
            <person name="Toyoda A."/>
            <person name="Takaki Y."/>
            <person name="Nishi S."/>
            <person name="Hori S."/>
            <person name="Arai W."/>
            <person name="Tsubouchi T."/>
            <person name="Morono Y."/>
            <person name="Uchiyama I."/>
            <person name="Ito T."/>
            <person name="Fujiyama A."/>
            <person name="Inagaki F."/>
            <person name="Takami H."/>
        </authorList>
    </citation>
    <scope>NUCLEOTIDE SEQUENCE</scope>
    <source>
        <strain evidence="1">Expedition CK06-06</strain>
    </source>
</reference>
<sequence length="37" mass="4043">MPLIGQFVIPVEGETMLAIPDINITLKEVLLAEISHP</sequence>
<evidence type="ECO:0000313" key="1">
    <source>
        <dbReference type="EMBL" id="GAJ10982.1"/>
    </source>
</evidence>
<gene>
    <name evidence="1" type="ORF">S12H4_52819</name>
</gene>
<protein>
    <submittedName>
        <fullName evidence="1">Uncharacterized protein</fullName>
    </submittedName>
</protein>
<organism evidence="1">
    <name type="scientific">marine sediment metagenome</name>
    <dbReference type="NCBI Taxonomy" id="412755"/>
    <lineage>
        <taxon>unclassified sequences</taxon>
        <taxon>metagenomes</taxon>
        <taxon>ecological metagenomes</taxon>
    </lineage>
</organism>